<comment type="caution">
    <text evidence="1">The sequence shown here is derived from an EMBL/GenBank/DDBJ whole genome shotgun (WGS) entry which is preliminary data.</text>
</comment>
<evidence type="ECO:0000313" key="1">
    <source>
        <dbReference type="EMBL" id="KAI3690310.1"/>
    </source>
</evidence>
<dbReference type="EMBL" id="CM042017">
    <property type="protein sequence ID" value="KAI3690310.1"/>
    <property type="molecule type" value="Genomic_DNA"/>
</dbReference>
<evidence type="ECO:0000313" key="2">
    <source>
        <dbReference type="Proteomes" id="UP001055811"/>
    </source>
</evidence>
<name>A0ACB8Z216_CICIN</name>
<sequence length="110" mass="12627">MKPLHHRRRTIGASSPSDSLLRWTPNRRLLFLSVPEIQIDLLKSDHRVRPAPSFCFLAASSSWFDRHPVQTIKDPMKNFCENPCRQKHGGFGFLELLMVACNVALGFMCF</sequence>
<reference evidence="2" key="1">
    <citation type="journal article" date="2022" name="Mol. Ecol. Resour.">
        <title>The genomes of chicory, endive, great burdock and yacon provide insights into Asteraceae palaeo-polyploidization history and plant inulin production.</title>
        <authorList>
            <person name="Fan W."/>
            <person name="Wang S."/>
            <person name="Wang H."/>
            <person name="Wang A."/>
            <person name="Jiang F."/>
            <person name="Liu H."/>
            <person name="Zhao H."/>
            <person name="Xu D."/>
            <person name="Zhang Y."/>
        </authorList>
    </citation>
    <scope>NUCLEOTIDE SEQUENCE [LARGE SCALE GENOMIC DNA]</scope>
    <source>
        <strain evidence="2">cv. Punajuju</strain>
    </source>
</reference>
<reference evidence="1 2" key="2">
    <citation type="journal article" date="2022" name="Mol. Ecol. Resour.">
        <title>The genomes of chicory, endive, great burdock and yacon provide insights into Asteraceae paleo-polyploidization history and plant inulin production.</title>
        <authorList>
            <person name="Fan W."/>
            <person name="Wang S."/>
            <person name="Wang H."/>
            <person name="Wang A."/>
            <person name="Jiang F."/>
            <person name="Liu H."/>
            <person name="Zhao H."/>
            <person name="Xu D."/>
            <person name="Zhang Y."/>
        </authorList>
    </citation>
    <scope>NUCLEOTIDE SEQUENCE [LARGE SCALE GENOMIC DNA]</scope>
    <source>
        <strain evidence="2">cv. Punajuju</strain>
        <tissue evidence="1">Leaves</tissue>
    </source>
</reference>
<gene>
    <name evidence="1" type="ORF">L2E82_48290</name>
</gene>
<protein>
    <submittedName>
        <fullName evidence="1">Uncharacterized protein</fullName>
    </submittedName>
</protein>
<accession>A0ACB8Z216</accession>
<keyword evidence="2" id="KW-1185">Reference proteome</keyword>
<proteinExistence type="predicted"/>
<dbReference type="Proteomes" id="UP001055811">
    <property type="component" value="Linkage Group LG09"/>
</dbReference>
<organism evidence="1 2">
    <name type="scientific">Cichorium intybus</name>
    <name type="common">Chicory</name>
    <dbReference type="NCBI Taxonomy" id="13427"/>
    <lineage>
        <taxon>Eukaryota</taxon>
        <taxon>Viridiplantae</taxon>
        <taxon>Streptophyta</taxon>
        <taxon>Embryophyta</taxon>
        <taxon>Tracheophyta</taxon>
        <taxon>Spermatophyta</taxon>
        <taxon>Magnoliopsida</taxon>
        <taxon>eudicotyledons</taxon>
        <taxon>Gunneridae</taxon>
        <taxon>Pentapetalae</taxon>
        <taxon>asterids</taxon>
        <taxon>campanulids</taxon>
        <taxon>Asterales</taxon>
        <taxon>Asteraceae</taxon>
        <taxon>Cichorioideae</taxon>
        <taxon>Cichorieae</taxon>
        <taxon>Cichoriinae</taxon>
        <taxon>Cichorium</taxon>
    </lineage>
</organism>